<evidence type="ECO:0000256" key="7">
    <source>
        <dbReference type="ARBA" id="ARBA00023136"/>
    </source>
</evidence>
<evidence type="ECO:0000259" key="10">
    <source>
        <dbReference type="Pfam" id="PF04290"/>
    </source>
</evidence>
<dbReference type="GO" id="GO:0022857">
    <property type="term" value="F:transmembrane transporter activity"/>
    <property type="evidence" value="ECO:0007669"/>
    <property type="project" value="UniProtKB-UniRule"/>
</dbReference>
<feature type="transmembrane region" description="Helical" evidence="9">
    <location>
        <begin position="100"/>
        <end position="123"/>
    </location>
</feature>
<keyword evidence="5 9" id="KW-0812">Transmembrane</keyword>
<comment type="subunit">
    <text evidence="9">The complex comprises the extracytoplasmic solute receptor protein and the two transmembrane proteins.</text>
</comment>
<evidence type="ECO:0000256" key="6">
    <source>
        <dbReference type="ARBA" id="ARBA00022989"/>
    </source>
</evidence>
<accession>A0A0A7EHN1</accession>
<dbReference type="OrthoDB" id="9795655at2"/>
<keyword evidence="7 9" id="KW-0472">Membrane</keyword>
<keyword evidence="6 9" id="KW-1133">Transmembrane helix</keyword>
<sequence length="180" mass="20559">MDAVSSNSSSTTLLKIAHKIDRFIDFIGRSIAWFSFAMVILMFAIVLLRYGFSLGWIALQESVLYLHAYLFMLGCSYALKHDEHVRVDVFYRRFSPFKKALVNLFGHLILLWPVAIFVLLVSFDYVSVSWQIKEQSQEAGGLPFVYLLKSLIPAMSILLLIQSVSEICKSLNVLLEKEKV</sequence>
<dbReference type="PANTHER" id="PTHR35011:SF4">
    <property type="entry name" value="SLL1102 PROTEIN"/>
    <property type="match status" value="1"/>
</dbReference>
<evidence type="ECO:0000313" key="11">
    <source>
        <dbReference type="EMBL" id="AIY66170.1"/>
    </source>
</evidence>
<evidence type="ECO:0000256" key="8">
    <source>
        <dbReference type="ARBA" id="ARBA00038436"/>
    </source>
</evidence>
<comment type="subcellular location">
    <subcellularLocation>
        <location evidence="1 9">Cell inner membrane</location>
        <topology evidence="1 9">Multi-pass membrane protein</topology>
    </subcellularLocation>
</comment>
<name>A0A0A7EHN1_9GAMM</name>
<keyword evidence="2 9" id="KW-0813">Transport</keyword>
<evidence type="ECO:0000256" key="9">
    <source>
        <dbReference type="RuleBase" id="RU369079"/>
    </source>
</evidence>
<feature type="domain" description="Tripartite ATP-independent periplasmic transporters DctQ component" evidence="10">
    <location>
        <begin position="38"/>
        <end position="170"/>
    </location>
</feature>
<dbReference type="KEGG" id="pseo:OM33_14415"/>
<keyword evidence="3" id="KW-1003">Cell membrane</keyword>
<evidence type="ECO:0000313" key="12">
    <source>
        <dbReference type="Proteomes" id="UP000030341"/>
    </source>
</evidence>
<dbReference type="InterPro" id="IPR007387">
    <property type="entry name" value="TRAP_DctQ"/>
</dbReference>
<keyword evidence="12" id="KW-1185">Reference proteome</keyword>
<feature type="transmembrane region" description="Helical" evidence="9">
    <location>
        <begin position="62"/>
        <end position="79"/>
    </location>
</feature>
<feature type="transmembrane region" description="Helical" evidence="9">
    <location>
        <begin position="31"/>
        <end position="50"/>
    </location>
</feature>
<dbReference type="eggNOG" id="COG4665">
    <property type="taxonomic scope" value="Bacteria"/>
</dbReference>
<evidence type="ECO:0000256" key="5">
    <source>
        <dbReference type="ARBA" id="ARBA00022692"/>
    </source>
</evidence>
<dbReference type="GO" id="GO:0005886">
    <property type="term" value="C:plasma membrane"/>
    <property type="evidence" value="ECO:0007669"/>
    <property type="project" value="UniProtKB-SubCell"/>
</dbReference>
<reference evidence="11 12" key="1">
    <citation type="submission" date="2014-11" db="EMBL/GenBank/DDBJ databases">
        <title>Complete Genome Sequence of Pseudoalteromonas sp. Strain OCN003 Isolated from Kaneohe Bay, Oahu, Hawaii.</title>
        <authorList>
            <person name="Beurmann S."/>
            <person name="Videau P."/>
            <person name="Ushijima B."/>
            <person name="Smith A.M."/>
            <person name="Aeby G.S."/>
            <person name="Callahan S.M."/>
            <person name="Belcaid M."/>
        </authorList>
    </citation>
    <scope>NUCLEOTIDE SEQUENCE [LARGE SCALE GENOMIC DNA]</scope>
    <source>
        <strain evidence="11 12">OCN003</strain>
    </source>
</reference>
<feature type="transmembrane region" description="Helical" evidence="9">
    <location>
        <begin position="143"/>
        <end position="161"/>
    </location>
</feature>
<dbReference type="HOGENOM" id="CLU_086356_2_2_6"/>
<dbReference type="STRING" id="1348114.OM33_14415"/>
<comment type="function">
    <text evidence="9">Part of the tripartite ATP-independent periplasmic (TRAP) transport system.</text>
</comment>
<dbReference type="EMBL" id="CP009888">
    <property type="protein sequence ID" value="AIY66170.1"/>
    <property type="molecule type" value="Genomic_DNA"/>
</dbReference>
<dbReference type="Pfam" id="PF04290">
    <property type="entry name" value="DctQ"/>
    <property type="match status" value="1"/>
</dbReference>
<evidence type="ECO:0000256" key="4">
    <source>
        <dbReference type="ARBA" id="ARBA00022519"/>
    </source>
</evidence>
<dbReference type="InterPro" id="IPR055348">
    <property type="entry name" value="DctQ"/>
</dbReference>
<dbReference type="AlphaFoldDB" id="A0A0A7EHN1"/>
<evidence type="ECO:0000256" key="3">
    <source>
        <dbReference type="ARBA" id="ARBA00022475"/>
    </source>
</evidence>
<proteinExistence type="inferred from homology"/>
<evidence type="ECO:0000256" key="2">
    <source>
        <dbReference type="ARBA" id="ARBA00022448"/>
    </source>
</evidence>
<protein>
    <recommendedName>
        <fullName evidence="9">TRAP transporter small permease protein</fullName>
    </recommendedName>
</protein>
<keyword evidence="4 9" id="KW-0997">Cell inner membrane</keyword>
<dbReference type="RefSeq" id="WP_038642731.1">
    <property type="nucleotide sequence ID" value="NZ_CP009888.1"/>
</dbReference>
<comment type="similarity">
    <text evidence="8 9">Belongs to the TRAP transporter small permease family.</text>
</comment>
<evidence type="ECO:0000256" key="1">
    <source>
        <dbReference type="ARBA" id="ARBA00004429"/>
    </source>
</evidence>
<gene>
    <name evidence="11" type="ORF">OM33_14415</name>
</gene>
<dbReference type="PANTHER" id="PTHR35011">
    <property type="entry name" value="2,3-DIKETO-L-GULONATE TRAP TRANSPORTER SMALL PERMEASE PROTEIN YIAM"/>
    <property type="match status" value="1"/>
</dbReference>
<organism evidence="11 12">
    <name type="scientific">Pseudoalteromonas piratica</name>
    <dbReference type="NCBI Taxonomy" id="1348114"/>
    <lineage>
        <taxon>Bacteria</taxon>
        <taxon>Pseudomonadati</taxon>
        <taxon>Pseudomonadota</taxon>
        <taxon>Gammaproteobacteria</taxon>
        <taxon>Alteromonadales</taxon>
        <taxon>Pseudoalteromonadaceae</taxon>
        <taxon>Pseudoalteromonas</taxon>
    </lineage>
</organism>
<dbReference type="Proteomes" id="UP000030341">
    <property type="component" value="Chromosome 1"/>
</dbReference>